<name>A0A8D8BIP6_CULPI</name>
<feature type="chain" id="PRO_5034460868" evidence="2">
    <location>
        <begin position="17"/>
        <end position="104"/>
    </location>
</feature>
<keyword evidence="1" id="KW-0472">Membrane</keyword>
<dbReference type="EMBL" id="HBUE01078586">
    <property type="protein sequence ID" value="CAG6476491.1"/>
    <property type="molecule type" value="Transcribed_RNA"/>
</dbReference>
<dbReference type="AlphaFoldDB" id="A0A8D8BIP6"/>
<proteinExistence type="predicted"/>
<keyword evidence="1" id="KW-1133">Transmembrane helix</keyword>
<accession>A0A8D8BIP6</accession>
<feature type="transmembrane region" description="Helical" evidence="1">
    <location>
        <begin position="63"/>
        <end position="84"/>
    </location>
</feature>
<evidence type="ECO:0000256" key="2">
    <source>
        <dbReference type="SAM" id="SignalP"/>
    </source>
</evidence>
<protein>
    <submittedName>
        <fullName evidence="3">(northern house mosquito) hypothetical protein</fullName>
    </submittedName>
</protein>
<evidence type="ECO:0000256" key="1">
    <source>
        <dbReference type="SAM" id="Phobius"/>
    </source>
</evidence>
<evidence type="ECO:0000313" key="3">
    <source>
        <dbReference type="EMBL" id="CAG6476491.1"/>
    </source>
</evidence>
<keyword evidence="1" id="KW-0812">Transmembrane</keyword>
<keyword evidence="2" id="KW-0732">Signal</keyword>
<organism evidence="3">
    <name type="scientific">Culex pipiens</name>
    <name type="common">House mosquito</name>
    <dbReference type="NCBI Taxonomy" id="7175"/>
    <lineage>
        <taxon>Eukaryota</taxon>
        <taxon>Metazoa</taxon>
        <taxon>Ecdysozoa</taxon>
        <taxon>Arthropoda</taxon>
        <taxon>Hexapoda</taxon>
        <taxon>Insecta</taxon>
        <taxon>Pterygota</taxon>
        <taxon>Neoptera</taxon>
        <taxon>Endopterygota</taxon>
        <taxon>Diptera</taxon>
        <taxon>Nematocera</taxon>
        <taxon>Culicoidea</taxon>
        <taxon>Culicidae</taxon>
        <taxon>Culicinae</taxon>
        <taxon>Culicini</taxon>
        <taxon>Culex</taxon>
        <taxon>Culex</taxon>
    </lineage>
</organism>
<reference evidence="3" key="1">
    <citation type="submission" date="2021-05" db="EMBL/GenBank/DDBJ databases">
        <authorList>
            <person name="Alioto T."/>
            <person name="Alioto T."/>
            <person name="Gomez Garrido J."/>
        </authorList>
    </citation>
    <scope>NUCLEOTIDE SEQUENCE</scope>
</reference>
<sequence length="104" mass="11102">MSATLVELELLLVGLAVEEVADEEVAAGGCVLRAIGGEPFCSCIRFVRFSSIRCSMVIRFRGLVVVVVVAAFTSFPVSSVSFFVTPLRSSTVVPFKLTCAIVAR</sequence>
<feature type="signal peptide" evidence="2">
    <location>
        <begin position="1"/>
        <end position="16"/>
    </location>
</feature>